<evidence type="ECO:0000313" key="4">
    <source>
        <dbReference type="Proteomes" id="UP000192445"/>
    </source>
</evidence>
<evidence type="ECO:0000313" key="3">
    <source>
        <dbReference type="EMBL" id="ARF60268.1"/>
    </source>
</evidence>
<feature type="transmembrane region" description="Helical" evidence="2">
    <location>
        <begin position="24"/>
        <end position="45"/>
    </location>
</feature>
<dbReference type="PANTHER" id="PTHR42305">
    <property type="entry name" value="MEMBRANE PROTEIN RV1733C-RELATED"/>
    <property type="match status" value="1"/>
</dbReference>
<evidence type="ECO:0000256" key="1">
    <source>
        <dbReference type="SAM" id="MobiDB-lite"/>
    </source>
</evidence>
<organism evidence="3 4">
    <name type="scientific">Streptomyces violaceoruber</name>
    <dbReference type="NCBI Taxonomy" id="1935"/>
    <lineage>
        <taxon>Bacteria</taxon>
        <taxon>Bacillati</taxon>
        <taxon>Actinomycetota</taxon>
        <taxon>Actinomycetes</taxon>
        <taxon>Kitasatosporales</taxon>
        <taxon>Streptomycetaceae</taxon>
        <taxon>Streptomyces</taxon>
        <taxon>Streptomyces violaceoruber group</taxon>
    </lineage>
</organism>
<proteinExistence type="predicted"/>
<reference evidence="3 4" key="1">
    <citation type="submission" date="2017-03" db="EMBL/GenBank/DDBJ databases">
        <title>Complete Genome Sequence of a natural compounds producer, Streptomyces violaceus S21.</title>
        <authorList>
            <person name="Zhong C."/>
            <person name="Zhao Z."/>
            <person name="Fu J."/>
            <person name="Zong G."/>
            <person name="Qin R."/>
            <person name="Cao G."/>
        </authorList>
    </citation>
    <scope>NUCLEOTIDE SEQUENCE [LARGE SCALE GENOMIC DNA]</scope>
    <source>
        <strain evidence="3 4">S21</strain>
    </source>
</reference>
<keyword evidence="2" id="KW-0472">Membrane</keyword>
<protein>
    <recommendedName>
        <fullName evidence="5">Proline rich protein membrane protein</fullName>
    </recommendedName>
</protein>
<keyword evidence="2" id="KW-1133">Transmembrane helix</keyword>
<evidence type="ECO:0008006" key="5">
    <source>
        <dbReference type="Google" id="ProtNLM"/>
    </source>
</evidence>
<evidence type="ECO:0000256" key="2">
    <source>
        <dbReference type="SAM" id="Phobius"/>
    </source>
</evidence>
<feature type="region of interest" description="Disordered" evidence="1">
    <location>
        <begin position="96"/>
        <end position="116"/>
    </location>
</feature>
<name>A0A1V0U5H7_STRVN</name>
<dbReference type="KEGG" id="svu:B1H20_01860"/>
<dbReference type="EMBL" id="CP020570">
    <property type="protein sequence ID" value="ARF60268.1"/>
    <property type="molecule type" value="Genomic_DNA"/>
</dbReference>
<gene>
    <name evidence="3" type="ORF">B1H20_01860</name>
</gene>
<dbReference type="Proteomes" id="UP000192445">
    <property type="component" value="Chromosome"/>
</dbReference>
<dbReference type="OrthoDB" id="4325432at2"/>
<dbReference type="STRING" id="1935.B1H20_01860"/>
<dbReference type="RefSeq" id="WP_030337203.1">
    <property type="nucleotide sequence ID" value="NZ_CP020570.1"/>
</dbReference>
<dbReference type="GeneID" id="63978225"/>
<accession>A0A1V0U5H7</accession>
<dbReference type="InterPro" id="IPR039708">
    <property type="entry name" value="MT1774/Rv1733c-like"/>
</dbReference>
<keyword evidence="2" id="KW-0812">Transmembrane</keyword>
<sequence>MRVLWETLLGRRGPLRHAPDRHEAWVALGALLLLVTGAPVAGWAGGAVADAALRRAVHAQHAERHAVEAVVVGPTRFAGDPEGGRQSPRARVTVSWPAPDGTTRTGEVAVASRPGPPGSRLRIWTDAAGLPVAPPMDGHTARTHALLGGVGSFLVAAAGVEAGRRLVVRRLVRLRHARLDREWAATAPHWGRTGTGG</sequence>
<dbReference type="AlphaFoldDB" id="A0A1V0U5H7"/>
<dbReference type="PANTHER" id="PTHR42305:SF1">
    <property type="entry name" value="MEMBRANE PROTEIN RV1733C-RELATED"/>
    <property type="match status" value="1"/>
</dbReference>